<sequence length="100" mass="10475">MPEITIDQLATALTTGAAVVDVREPREYADGHVPGAVNIPMGRLTGRLGELDRSAPVYVVCATGNRSSAMTDLLIGAGFDAYNVTGGTVAWTRSGRPTQK</sequence>
<dbReference type="PANTHER" id="PTHR43031">
    <property type="entry name" value="FAD-DEPENDENT OXIDOREDUCTASE"/>
    <property type="match status" value="1"/>
</dbReference>
<dbReference type="PANTHER" id="PTHR43031:SF1">
    <property type="entry name" value="PYRIDINE NUCLEOTIDE-DISULPHIDE OXIDOREDUCTASE"/>
    <property type="match status" value="1"/>
</dbReference>
<dbReference type="SMART" id="SM00450">
    <property type="entry name" value="RHOD"/>
    <property type="match status" value="1"/>
</dbReference>
<comment type="caution">
    <text evidence="2">The sequence shown here is derived from an EMBL/GenBank/DDBJ whole genome shotgun (WGS) entry which is preliminary data.</text>
</comment>
<keyword evidence="2" id="KW-0808">Transferase</keyword>
<proteinExistence type="predicted"/>
<dbReference type="AlphaFoldDB" id="A0A4R7TBX9"/>
<dbReference type="RefSeq" id="WP_133978620.1">
    <property type="nucleotide sequence ID" value="NZ_SOCE01000001.1"/>
</dbReference>
<evidence type="ECO:0000313" key="2">
    <source>
        <dbReference type="EMBL" id="TDU88848.1"/>
    </source>
</evidence>
<dbReference type="PROSITE" id="PS50206">
    <property type="entry name" value="RHODANESE_3"/>
    <property type="match status" value="1"/>
</dbReference>
<evidence type="ECO:0000313" key="3">
    <source>
        <dbReference type="Proteomes" id="UP000295151"/>
    </source>
</evidence>
<evidence type="ECO:0000259" key="1">
    <source>
        <dbReference type="PROSITE" id="PS50206"/>
    </source>
</evidence>
<dbReference type="CDD" id="cd00158">
    <property type="entry name" value="RHOD"/>
    <property type="match status" value="1"/>
</dbReference>
<keyword evidence="3" id="KW-1185">Reference proteome</keyword>
<dbReference type="Proteomes" id="UP000295151">
    <property type="component" value="Unassembled WGS sequence"/>
</dbReference>
<dbReference type="Gene3D" id="3.40.250.10">
    <property type="entry name" value="Rhodanese-like domain"/>
    <property type="match status" value="1"/>
</dbReference>
<dbReference type="InterPro" id="IPR001307">
    <property type="entry name" value="Thiosulphate_STrfase_CS"/>
</dbReference>
<dbReference type="EMBL" id="SOCE01000001">
    <property type="protein sequence ID" value="TDU88848.1"/>
    <property type="molecule type" value="Genomic_DNA"/>
</dbReference>
<accession>A0A4R7TBX9</accession>
<dbReference type="SUPFAM" id="SSF52821">
    <property type="entry name" value="Rhodanese/Cell cycle control phosphatase"/>
    <property type="match status" value="1"/>
</dbReference>
<dbReference type="InterPro" id="IPR036873">
    <property type="entry name" value="Rhodanese-like_dom_sf"/>
</dbReference>
<dbReference type="PROSITE" id="PS00380">
    <property type="entry name" value="RHODANESE_1"/>
    <property type="match status" value="1"/>
</dbReference>
<protein>
    <submittedName>
        <fullName evidence="2">Rhodanese-related sulfurtransferase</fullName>
    </submittedName>
</protein>
<feature type="domain" description="Rhodanese" evidence="1">
    <location>
        <begin position="13"/>
        <end position="100"/>
    </location>
</feature>
<dbReference type="GO" id="GO:0004792">
    <property type="term" value="F:thiosulfate-cyanide sulfurtransferase activity"/>
    <property type="evidence" value="ECO:0007669"/>
    <property type="project" value="InterPro"/>
</dbReference>
<dbReference type="Pfam" id="PF00581">
    <property type="entry name" value="Rhodanese"/>
    <property type="match status" value="1"/>
</dbReference>
<gene>
    <name evidence="2" type="ORF">EV138_2399</name>
</gene>
<dbReference type="OrthoDB" id="9800872at2"/>
<reference evidence="2 3" key="1">
    <citation type="submission" date="2019-03" db="EMBL/GenBank/DDBJ databases">
        <title>Genomic Encyclopedia of Type Strains, Phase III (KMG-III): the genomes of soil and plant-associated and newly described type strains.</title>
        <authorList>
            <person name="Whitman W."/>
        </authorList>
    </citation>
    <scope>NUCLEOTIDE SEQUENCE [LARGE SCALE GENOMIC DNA]</scope>
    <source>
        <strain evidence="2 3">VKM Ac-2575</strain>
    </source>
</reference>
<name>A0A4R7TBX9_9ACTN</name>
<organism evidence="2 3">
    <name type="scientific">Kribbella voronezhensis</name>
    <dbReference type="NCBI Taxonomy" id="2512212"/>
    <lineage>
        <taxon>Bacteria</taxon>
        <taxon>Bacillati</taxon>
        <taxon>Actinomycetota</taxon>
        <taxon>Actinomycetes</taxon>
        <taxon>Propionibacteriales</taxon>
        <taxon>Kribbellaceae</taxon>
        <taxon>Kribbella</taxon>
    </lineage>
</organism>
<dbReference type="InterPro" id="IPR050229">
    <property type="entry name" value="GlpE_sulfurtransferase"/>
</dbReference>
<dbReference type="InterPro" id="IPR001763">
    <property type="entry name" value="Rhodanese-like_dom"/>
</dbReference>